<gene>
    <name evidence="1" type="ORF">S01H1_03922</name>
</gene>
<comment type="caution">
    <text evidence="1">The sequence shown here is derived from an EMBL/GenBank/DDBJ whole genome shotgun (WGS) entry which is preliminary data.</text>
</comment>
<name>X0T1B3_9ZZZZ</name>
<proteinExistence type="predicted"/>
<dbReference type="EMBL" id="BARS01002101">
    <property type="protein sequence ID" value="GAF81146.1"/>
    <property type="molecule type" value="Genomic_DNA"/>
</dbReference>
<dbReference type="AlphaFoldDB" id="X0T1B3"/>
<accession>X0T1B3</accession>
<protein>
    <submittedName>
        <fullName evidence="1">Uncharacterized protein</fullName>
    </submittedName>
</protein>
<sequence length="60" mass="7137">MTEKKARRHCKNCKHLRIYAGGGDFCYEKRITVAEKNLAYQCKDYEYAANKKTVKSQYRK</sequence>
<evidence type="ECO:0000313" key="1">
    <source>
        <dbReference type="EMBL" id="GAF81146.1"/>
    </source>
</evidence>
<reference evidence="1" key="1">
    <citation type="journal article" date="2014" name="Front. Microbiol.">
        <title>High frequency of phylogenetically diverse reductive dehalogenase-homologous genes in deep subseafloor sedimentary metagenomes.</title>
        <authorList>
            <person name="Kawai M."/>
            <person name="Futagami T."/>
            <person name="Toyoda A."/>
            <person name="Takaki Y."/>
            <person name="Nishi S."/>
            <person name="Hori S."/>
            <person name="Arai W."/>
            <person name="Tsubouchi T."/>
            <person name="Morono Y."/>
            <person name="Uchiyama I."/>
            <person name="Ito T."/>
            <person name="Fujiyama A."/>
            <person name="Inagaki F."/>
            <person name="Takami H."/>
        </authorList>
    </citation>
    <scope>NUCLEOTIDE SEQUENCE</scope>
    <source>
        <strain evidence="1">Expedition CK06-06</strain>
    </source>
</reference>
<organism evidence="1">
    <name type="scientific">marine sediment metagenome</name>
    <dbReference type="NCBI Taxonomy" id="412755"/>
    <lineage>
        <taxon>unclassified sequences</taxon>
        <taxon>metagenomes</taxon>
        <taxon>ecological metagenomes</taxon>
    </lineage>
</organism>